<dbReference type="PROSITE" id="PS50011">
    <property type="entry name" value="PROTEIN_KINASE_DOM"/>
    <property type="match status" value="4"/>
</dbReference>
<dbReference type="PANTHER" id="PTHR27005">
    <property type="entry name" value="WALL-ASSOCIATED RECEPTOR KINASE-LIKE 21"/>
    <property type="match status" value="1"/>
</dbReference>
<evidence type="ECO:0000256" key="3">
    <source>
        <dbReference type="ARBA" id="ARBA00022741"/>
    </source>
</evidence>
<dbReference type="GO" id="GO:0005886">
    <property type="term" value="C:plasma membrane"/>
    <property type="evidence" value="ECO:0007669"/>
    <property type="project" value="TreeGrafter"/>
</dbReference>
<keyword evidence="3" id="KW-0547">Nucleotide-binding</keyword>
<feature type="compositionally biased region" description="Basic and acidic residues" evidence="6">
    <location>
        <begin position="217"/>
        <end position="229"/>
    </location>
</feature>
<dbReference type="GO" id="GO:0007166">
    <property type="term" value="P:cell surface receptor signaling pathway"/>
    <property type="evidence" value="ECO:0007669"/>
    <property type="project" value="InterPro"/>
</dbReference>
<accession>M8C1Y3</accession>
<feature type="region of interest" description="Disordered" evidence="6">
    <location>
        <begin position="302"/>
        <end position="323"/>
    </location>
</feature>
<feature type="compositionally biased region" description="Acidic residues" evidence="6">
    <location>
        <begin position="1559"/>
        <end position="1569"/>
    </location>
</feature>
<reference evidence="8" key="1">
    <citation type="submission" date="2015-06" db="UniProtKB">
        <authorList>
            <consortium name="EnsemblPlants"/>
        </authorList>
    </citation>
    <scope>IDENTIFICATION</scope>
</reference>
<dbReference type="InterPro" id="IPR045274">
    <property type="entry name" value="WAK-like"/>
</dbReference>
<name>M8C1Y3_AEGTA</name>
<dbReference type="GO" id="GO:0005524">
    <property type="term" value="F:ATP binding"/>
    <property type="evidence" value="ECO:0007669"/>
    <property type="project" value="UniProtKB-UniRule"/>
</dbReference>
<dbReference type="FunFam" id="3.30.200.20:FF:000039">
    <property type="entry name" value="receptor-like protein kinase FERONIA"/>
    <property type="match status" value="2"/>
</dbReference>
<dbReference type="InterPro" id="IPR008271">
    <property type="entry name" value="Ser/Thr_kinase_AS"/>
</dbReference>
<dbReference type="Pfam" id="PF00069">
    <property type="entry name" value="Pkinase"/>
    <property type="match status" value="1"/>
</dbReference>
<keyword evidence="4" id="KW-0418">Kinase</keyword>
<evidence type="ECO:0000313" key="8">
    <source>
        <dbReference type="EnsemblPlants" id="EMT31255"/>
    </source>
</evidence>
<dbReference type="Pfam" id="PF07714">
    <property type="entry name" value="PK_Tyr_Ser-Thr"/>
    <property type="match status" value="3"/>
</dbReference>
<protein>
    <submittedName>
        <fullName evidence="8">Receptor-like protein kinase FERONIA</fullName>
    </submittedName>
</protein>
<keyword evidence="1" id="KW-0723">Serine/threonine-protein kinase</keyword>
<evidence type="ECO:0000259" key="7">
    <source>
        <dbReference type="PROSITE" id="PS50011"/>
    </source>
</evidence>
<sequence length="1623" mass="180789">MNQLKRKRSYGGGVIKRKANMFADTTGMTGVILYLITTETETPKNMTKCDGVGMTQMSVPEIDADGESNRCGGGGGQRMHRIELVEAVTSVKYHPGSSVLDTKTKLAEVCNVLGEERFGDEAEVPRGIAEILVEPGGERAEEKVIIDLGADIAKLVSESLKAATIVVDGGVVLMTPKELLLQKNATLELVVGQEPIQLGPHGAGIITVRHDRLEEVGRDGEEKPADNRGVDGGPVVKLGNEAGVDGVVHVVHEMIFPEHEGEIRLPRVIEGVRLGEANRHPLEDVEPADVVDVGRVGVGEWVGVGGHGGNGPSRKYGDRNDPRDDRSKWLSYSNHNIKCSAEGEIRGITSNYETIIRKGGFGEVYKSVLQDGRIVAVKKFMCNVEENFAKELKVHCGINHKNVVRLIGYCAEENALMIVSEYISKGNLSDVLHHECIPMTLDIRLRIAVECSEALSYMHSQMYTRVIHGDIKPANILLDDNFNAKLSDFGISRLVNTDSALFTEHVIGSIGYMDPLFARSGRLTSKSDVYSFGIVLVELITKKKATIRNGEIGIIECFTQALATGKGRMRELFDVEISSQNNMKVLEEVAKLAGQCLKMEMDRRPEMRDGGTTEMKSATRNFDESHLIGQGGSGIVYYGMIDAGATKVAIKHVRDNQDLSKFQTEIAMMAKLHHHHLVSLVGYCKEENEMILIYDCMARGTLRENLYANNTEEPPLYANNTEEPPLTWRQHLDVCIGAARALHYLHECSIIRSYLTMSNILLDKRLVGKISIEVSLPQDVANVSTGSYSRSRSYAPEFHHKRQVTEKSNVYDFGVVLFEVLCARAAYEPRRRIGQAVLVEYALNCHKKGILDLIIDPYLEGKIAPRCFKKFMEIVVKCVSDRCIGRPTMQQVLENLESCLAEQSGSLGDEMAGDDDINAFNCLSKGEQQLNLEASPGEDNDSSYVSTQKKLRRQLRSEQQTYYSFRRLRRSLKGVLQDGTTVAVKRFMSNIEEIFAKELKVHCEINHKNVVRLIGYCAKENALMIVSEYISKGNLNNVLHHERIPITLDTRLRIAVECSEALCYMHSQMYTQVIHGDIKSANILLDDNFNAKISDFGISRLVNTDSTLFTEHVIGSIGYMDPLFARSGRLTPKSDVYSFGIVLVELITKKKATTRNGETGIVECFTQSLVTEKRKVRELFDVEISSQNNMKVLEGVAKLAGQCLRMEIDRRPEMRDVAQRLRALQKTQVQGKQTPTIFPWGWRNKPAAGNNWQSASPVTPQSLPSNLCRHFSLREMKSATRNFDESHVVAQSGSGTVYYGVIDGGATKVAIKPGRGEQDVSKFQTQIAMMAKLRHHHLVSLVGYWKEKNQRILIYDYMARGSLRGNLYANNTEEPPLTWRQRLDVCIGAARALHYLHECATIPFDVSTTNILLDERLVGKFSSTVSLRQDSTDVTPTLHMGRLGCVDPEFYCTRQLTQKSNVYSFGVVLFEVLCARAAYDPYLPERQAHLVECALSCQKKGILDLIVDPYLEGKIAPRCLKKFVEIAEKCVSDRGIDRPTMQEVLEKLEMCLTEQSGSLDDETPGDDDTNGPSRTERRLNLEMYLAEDDDSSHCGSVSTFKDDGMECASDGGVDSDSELLMPR</sequence>
<keyword evidence="5" id="KW-0067">ATP-binding</keyword>
<dbReference type="Gene3D" id="1.10.510.10">
    <property type="entry name" value="Transferase(Phosphotransferase) domain 1"/>
    <property type="match status" value="4"/>
</dbReference>
<evidence type="ECO:0000256" key="5">
    <source>
        <dbReference type="ARBA" id="ARBA00022840"/>
    </source>
</evidence>
<dbReference type="InterPro" id="IPR017441">
    <property type="entry name" value="Protein_kinase_ATP_BS"/>
</dbReference>
<evidence type="ECO:0000256" key="6">
    <source>
        <dbReference type="SAM" id="MobiDB-lite"/>
    </source>
</evidence>
<evidence type="ECO:0000256" key="2">
    <source>
        <dbReference type="ARBA" id="ARBA00022679"/>
    </source>
</evidence>
<dbReference type="SMART" id="SM00220">
    <property type="entry name" value="S_TKc"/>
    <property type="match status" value="2"/>
</dbReference>
<dbReference type="PROSITE" id="PS00108">
    <property type="entry name" value="PROTEIN_KINASE_ST"/>
    <property type="match status" value="2"/>
</dbReference>
<dbReference type="InterPro" id="IPR001245">
    <property type="entry name" value="Ser-Thr/Tyr_kinase_cat_dom"/>
</dbReference>
<dbReference type="GO" id="GO:0004674">
    <property type="term" value="F:protein serine/threonine kinase activity"/>
    <property type="evidence" value="ECO:0007669"/>
    <property type="project" value="UniProtKB-KW"/>
</dbReference>
<organism evidence="8">
    <name type="scientific">Aegilops tauschii</name>
    <name type="common">Tausch's goatgrass</name>
    <name type="synonym">Aegilops squarrosa</name>
    <dbReference type="NCBI Taxonomy" id="37682"/>
    <lineage>
        <taxon>Eukaryota</taxon>
        <taxon>Viridiplantae</taxon>
        <taxon>Streptophyta</taxon>
        <taxon>Embryophyta</taxon>
        <taxon>Tracheophyta</taxon>
        <taxon>Spermatophyta</taxon>
        <taxon>Magnoliopsida</taxon>
        <taxon>Liliopsida</taxon>
        <taxon>Poales</taxon>
        <taxon>Poaceae</taxon>
        <taxon>BOP clade</taxon>
        <taxon>Pooideae</taxon>
        <taxon>Triticodae</taxon>
        <taxon>Triticeae</taxon>
        <taxon>Triticinae</taxon>
        <taxon>Aegilops</taxon>
    </lineage>
</organism>
<feature type="domain" description="Protein kinase" evidence="7">
    <location>
        <begin position="622"/>
        <end position="900"/>
    </location>
</feature>
<feature type="region of interest" description="Disordered" evidence="6">
    <location>
        <begin position="217"/>
        <end position="236"/>
    </location>
</feature>
<dbReference type="FunFam" id="1.10.510.10:FF:000474">
    <property type="entry name" value="Wall-associated receptor kinase 3"/>
    <property type="match status" value="2"/>
</dbReference>
<keyword evidence="2" id="KW-0808">Transferase</keyword>
<evidence type="ECO:0000256" key="4">
    <source>
        <dbReference type="ARBA" id="ARBA00022777"/>
    </source>
</evidence>
<feature type="compositionally biased region" description="Gly residues" evidence="6">
    <location>
        <begin position="302"/>
        <end position="311"/>
    </location>
</feature>
<dbReference type="PANTHER" id="PTHR27005:SF383">
    <property type="entry name" value="PROTEIN KINASE DOMAIN-CONTAINING PROTEIN"/>
    <property type="match status" value="1"/>
</dbReference>
<dbReference type="EnsemblPlants" id="EMT31255">
    <property type="protein sequence ID" value="EMT31255"/>
    <property type="gene ID" value="F775_00599"/>
</dbReference>
<feature type="domain" description="Protein kinase" evidence="7">
    <location>
        <begin position="930"/>
        <end position="1224"/>
    </location>
</feature>
<feature type="domain" description="Protein kinase" evidence="7">
    <location>
        <begin position="350"/>
        <end position="616"/>
    </location>
</feature>
<dbReference type="InterPro" id="IPR011009">
    <property type="entry name" value="Kinase-like_dom_sf"/>
</dbReference>
<feature type="domain" description="Protein kinase" evidence="7">
    <location>
        <begin position="1283"/>
        <end position="1552"/>
    </location>
</feature>
<evidence type="ECO:0000256" key="1">
    <source>
        <dbReference type="ARBA" id="ARBA00022527"/>
    </source>
</evidence>
<dbReference type="Gene3D" id="3.30.200.20">
    <property type="entry name" value="Phosphorylase Kinase, domain 1"/>
    <property type="match status" value="4"/>
</dbReference>
<proteinExistence type="predicted"/>
<dbReference type="ExpressionAtlas" id="M8C1Y3">
    <property type="expression patterns" value="baseline"/>
</dbReference>
<dbReference type="SUPFAM" id="SSF56112">
    <property type="entry name" value="Protein kinase-like (PK-like)"/>
    <property type="match status" value="4"/>
</dbReference>
<dbReference type="PROSITE" id="PS00107">
    <property type="entry name" value="PROTEIN_KINASE_ATP"/>
    <property type="match status" value="1"/>
</dbReference>
<feature type="region of interest" description="Disordered" evidence="6">
    <location>
        <begin position="1555"/>
        <end position="1578"/>
    </location>
</feature>
<dbReference type="InterPro" id="IPR000719">
    <property type="entry name" value="Prot_kinase_dom"/>
</dbReference>